<protein>
    <submittedName>
        <fullName evidence="1">Uncharacterized protein</fullName>
    </submittedName>
</protein>
<evidence type="ECO:0000313" key="1">
    <source>
        <dbReference type="EMBL" id="PDQ18929.1"/>
    </source>
</evidence>
<proteinExistence type="predicted"/>
<keyword evidence="2" id="KW-1185">Reference proteome</keyword>
<dbReference type="Proteomes" id="UP000219182">
    <property type="component" value="Unassembled WGS sequence"/>
</dbReference>
<gene>
    <name evidence="1" type="ORF">CN311_22055</name>
</gene>
<organism evidence="1 2">
    <name type="scientific">Mesorhizobium sanjuanii</name>
    <dbReference type="NCBI Taxonomy" id="2037900"/>
    <lineage>
        <taxon>Bacteria</taxon>
        <taxon>Pseudomonadati</taxon>
        <taxon>Pseudomonadota</taxon>
        <taxon>Alphaproteobacteria</taxon>
        <taxon>Hyphomicrobiales</taxon>
        <taxon>Phyllobacteriaceae</taxon>
        <taxon>Mesorhizobium</taxon>
    </lineage>
</organism>
<name>A0A2A6FAG8_9HYPH</name>
<dbReference type="AlphaFoldDB" id="A0A2A6FAG8"/>
<accession>A0A2A6FAG8</accession>
<evidence type="ECO:0000313" key="2">
    <source>
        <dbReference type="Proteomes" id="UP000219182"/>
    </source>
</evidence>
<dbReference type="EMBL" id="NWQG01000159">
    <property type="protein sequence ID" value="PDQ18929.1"/>
    <property type="molecule type" value="Genomic_DNA"/>
</dbReference>
<sequence>MKDEIRLARFPARDLSLSTGAAPNLRRLLDGQSFFLLSGFSFYNFTTHTLIIAPQFHRILREEAAPCDDA</sequence>
<reference evidence="1 2" key="1">
    <citation type="submission" date="2017-09" db="EMBL/GenBank/DDBJ databases">
        <title>Mesorhizobum sanjuanii sp. nov. isolated from nodules of Lotus tenuis in saline-alkaline lowlands of Flooding Pampa.</title>
        <authorList>
            <person name="Sannazzaro A.I."/>
            <person name="Torres Tejerizo G.A."/>
            <person name="Fontana F."/>
            <person name="Cumpa Velazquez L.M."/>
            <person name="Hansen L."/>
            <person name="Pistorio M."/>
            <person name="Estrella M.J."/>
        </authorList>
    </citation>
    <scope>NUCLEOTIDE SEQUENCE [LARGE SCALE GENOMIC DNA]</scope>
    <source>
        <strain evidence="1 2">BSA136</strain>
    </source>
</reference>
<dbReference type="RefSeq" id="WP_097575816.1">
    <property type="nucleotide sequence ID" value="NZ_NWQG01000159.1"/>
</dbReference>
<comment type="caution">
    <text evidence="1">The sequence shown here is derived from an EMBL/GenBank/DDBJ whole genome shotgun (WGS) entry which is preliminary data.</text>
</comment>